<dbReference type="AlphaFoldDB" id="A0A2S8SVN5"/>
<dbReference type="GO" id="GO:0045454">
    <property type="term" value="P:cell redox homeostasis"/>
    <property type="evidence" value="ECO:0007669"/>
    <property type="project" value="TreeGrafter"/>
</dbReference>
<keyword evidence="3" id="KW-0575">Peroxidase</keyword>
<dbReference type="Pfam" id="PF00578">
    <property type="entry name" value="AhpC-TSA"/>
    <property type="match status" value="1"/>
</dbReference>
<dbReference type="SUPFAM" id="SSF52833">
    <property type="entry name" value="Thioredoxin-like"/>
    <property type="match status" value="1"/>
</dbReference>
<evidence type="ECO:0000259" key="12">
    <source>
        <dbReference type="PROSITE" id="PS51352"/>
    </source>
</evidence>
<keyword evidence="5" id="KW-0560">Oxidoreductase</keyword>
<dbReference type="InterPro" id="IPR036249">
    <property type="entry name" value="Thioredoxin-like_sf"/>
</dbReference>
<reference evidence="13 14" key="1">
    <citation type="journal article" date="2018" name="Syst. Appl. Microbiol.">
        <title>Abditibacterium utsteinense sp. nov., the first cultivated member of candidate phylum FBP, isolated from ice-free Antarctic soil samples.</title>
        <authorList>
            <person name="Tahon G."/>
            <person name="Tytgat B."/>
            <person name="Lebbe L."/>
            <person name="Carlier A."/>
            <person name="Willems A."/>
        </authorList>
    </citation>
    <scope>NUCLEOTIDE SEQUENCE [LARGE SCALE GENOMIC DNA]</scope>
    <source>
        <strain evidence="13 14">LMG 29911</strain>
    </source>
</reference>
<dbReference type="PANTHER" id="PTHR42801">
    <property type="entry name" value="THIOREDOXIN-DEPENDENT PEROXIDE REDUCTASE"/>
    <property type="match status" value="1"/>
</dbReference>
<keyword evidence="6" id="KW-1015">Disulfide bond</keyword>
<name>A0A2S8SVN5_9BACT</name>
<gene>
    <name evidence="13" type="ORF">B1R32_103124</name>
</gene>
<evidence type="ECO:0000256" key="6">
    <source>
        <dbReference type="ARBA" id="ARBA00023157"/>
    </source>
</evidence>
<dbReference type="InParanoid" id="A0A2S8SVN5"/>
<evidence type="ECO:0000256" key="1">
    <source>
        <dbReference type="ARBA" id="ARBA00003330"/>
    </source>
</evidence>
<evidence type="ECO:0000313" key="13">
    <source>
        <dbReference type="EMBL" id="PQV64857.1"/>
    </source>
</evidence>
<evidence type="ECO:0000313" key="14">
    <source>
        <dbReference type="Proteomes" id="UP000237684"/>
    </source>
</evidence>
<evidence type="ECO:0000256" key="8">
    <source>
        <dbReference type="ARBA" id="ARBA00032824"/>
    </source>
</evidence>
<evidence type="ECO:0000256" key="10">
    <source>
        <dbReference type="ARBA" id="ARBA00042639"/>
    </source>
</evidence>
<protein>
    <recommendedName>
        <fullName evidence="2">thioredoxin-dependent peroxiredoxin</fullName>
        <ecNumber evidence="2">1.11.1.24</ecNumber>
    </recommendedName>
    <alternativeName>
        <fullName evidence="8">Thioredoxin peroxidase</fullName>
    </alternativeName>
    <alternativeName>
        <fullName evidence="10">Thioredoxin-dependent peroxiredoxin Bcp</fullName>
    </alternativeName>
</protein>
<keyword evidence="14" id="KW-1185">Reference proteome</keyword>
<dbReference type="GO" id="GO:0008379">
    <property type="term" value="F:thioredoxin peroxidase activity"/>
    <property type="evidence" value="ECO:0007669"/>
    <property type="project" value="TreeGrafter"/>
</dbReference>
<evidence type="ECO:0000256" key="3">
    <source>
        <dbReference type="ARBA" id="ARBA00022559"/>
    </source>
</evidence>
<dbReference type="RefSeq" id="WP_105482735.1">
    <property type="nucleotide sequence ID" value="NZ_NIGF01000003.1"/>
</dbReference>
<dbReference type="EC" id="1.11.1.24" evidence="2"/>
<evidence type="ECO:0000256" key="5">
    <source>
        <dbReference type="ARBA" id="ARBA00023002"/>
    </source>
</evidence>
<evidence type="ECO:0000256" key="9">
    <source>
        <dbReference type="ARBA" id="ARBA00038489"/>
    </source>
</evidence>
<dbReference type="GO" id="GO:0005737">
    <property type="term" value="C:cytoplasm"/>
    <property type="evidence" value="ECO:0007669"/>
    <property type="project" value="TreeGrafter"/>
</dbReference>
<dbReference type="InterPro" id="IPR000866">
    <property type="entry name" value="AhpC/TSA"/>
</dbReference>
<feature type="domain" description="Thioredoxin" evidence="12">
    <location>
        <begin position="65"/>
        <end position="216"/>
    </location>
</feature>
<evidence type="ECO:0000256" key="7">
    <source>
        <dbReference type="ARBA" id="ARBA00023284"/>
    </source>
</evidence>
<sequence>MDAGFDALTLQDASGDLAKAFQVSPTAITLASIDRAGFLRGVEAVADPSTISTRLALKTDPTPTLQEGQVSPDFALSDMRGQVRRLSELRGRKNLLLTFFPKCFTGACANHLTALSDQSEGFAAADVEIWAVSIDPAAGERGQIAFAESLGLKFPLLPDEGRNVSLLFGAARKPYSTPWRRTYLIDKSGILRFVDKNINVFTHGADMLAKVRELNLNGNK</sequence>
<dbReference type="Gene3D" id="3.40.30.10">
    <property type="entry name" value="Glutaredoxin"/>
    <property type="match status" value="1"/>
</dbReference>
<keyword evidence="4" id="KW-0049">Antioxidant</keyword>
<dbReference type="PROSITE" id="PS51352">
    <property type="entry name" value="THIOREDOXIN_2"/>
    <property type="match status" value="1"/>
</dbReference>
<proteinExistence type="inferred from homology"/>
<dbReference type="GO" id="GO:0034599">
    <property type="term" value="P:cellular response to oxidative stress"/>
    <property type="evidence" value="ECO:0007669"/>
    <property type="project" value="TreeGrafter"/>
</dbReference>
<accession>A0A2S8SVN5</accession>
<dbReference type="InterPro" id="IPR013766">
    <property type="entry name" value="Thioredoxin_domain"/>
</dbReference>
<evidence type="ECO:0000256" key="2">
    <source>
        <dbReference type="ARBA" id="ARBA00013017"/>
    </source>
</evidence>
<dbReference type="InterPro" id="IPR050924">
    <property type="entry name" value="Peroxiredoxin_BCP/PrxQ"/>
</dbReference>
<comment type="similarity">
    <text evidence="9">Belongs to the peroxiredoxin family. BCP/PrxQ subfamily.</text>
</comment>
<evidence type="ECO:0000256" key="4">
    <source>
        <dbReference type="ARBA" id="ARBA00022862"/>
    </source>
</evidence>
<evidence type="ECO:0000256" key="11">
    <source>
        <dbReference type="ARBA" id="ARBA00049091"/>
    </source>
</evidence>
<dbReference type="PANTHER" id="PTHR42801:SF20">
    <property type="entry name" value="ALKYL HYDROPEROXIDE REDUCTASE E"/>
    <property type="match status" value="1"/>
</dbReference>
<comment type="function">
    <text evidence="1">Thiol-specific peroxidase that catalyzes the reduction of hydrogen peroxide and organic hydroperoxides to water and alcohols, respectively. Plays a role in cell protection against oxidative stress by detoxifying peroxides and as sensor of hydrogen peroxide-mediated signaling events.</text>
</comment>
<comment type="catalytic activity">
    <reaction evidence="11">
        <text>a hydroperoxide + [thioredoxin]-dithiol = an alcohol + [thioredoxin]-disulfide + H2O</text>
        <dbReference type="Rhea" id="RHEA:62620"/>
        <dbReference type="Rhea" id="RHEA-COMP:10698"/>
        <dbReference type="Rhea" id="RHEA-COMP:10700"/>
        <dbReference type="ChEBI" id="CHEBI:15377"/>
        <dbReference type="ChEBI" id="CHEBI:29950"/>
        <dbReference type="ChEBI" id="CHEBI:30879"/>
        <dbReference type="ChEBI" id="CHEBI:35924"/>
        <dbReference type="ChEBI" id="CHEBI:50058"/>
        <dbReference type="EC" id="1.11.1.24"/>
    </reaction>
</comment>
<dbReference type="EMBL" id="NIGF01000003">
    <property type="protein sequence ID" value="PQV64857.1"/>
    <property type="molecule type" value="Genomic_DNA"/>
</dbReference>
<dbReference type="Proteomes" id="UP000237684">
    <property type="component" value="Unassembled WGS sequence"/>
</dbReference>
<organism evidence="13 14">
    <name type="scientific">Abditibacterium utsteinense</name>
    <dbReference type="NCBI Taxonomy" id="1960156"/>
    <lineage>
        <taxon>Bacteria</taxon>
        <taxon>Pseudomonadati</taxon>
        <taxon>Abditibacteriota</taxon>
        <taxon>Abditibacteriia</taxon>
        <taxon>Abditibacteriales</taxon>
        <taxon>Abditibacteriaceae</taxon>
        <taxon>Abditibacterium</taxon>
    </lineage>
</organism>
<keyword evidence="7" id="KW-0676">Redox-active center</keyword>
<comment type="caution">
    <text evidence="13">The sequence shown here is derived from an EMBL/GenBank/DDBJ whole genome shotgun (WGS) entry which is preliminary data.</text>
</comment>
<dbReference type="OrthoDB" id="9812811at2"/>